<dbReference type="Pfam" id="PF24570">
    <property type="entry name" value="BACK_BPM_SPOP"/>
    <property type="match status" value="1"/>
</dbReference>
<name>A0A0P0XHP7_ORYSJ</name>
<dbReference type="InterPro" id="IPR056423">
    <property type="entry name" value="BACK_BPM_SPOP"/>
</dbReference>
<dbReference type="FunCoup" id="A0A0P0XHP7">
    <property type="interactions" value="17"/>
</dbReference>
<dbReference type="PANTHER" id="PTHR26379">
    <property type="entry name" value="BTB/POZ AND MATH DOMAIN-CONTAINING PROTEIN 1"/>
    <property type="match status" value="1"/>
</dbReference>
<dbReference type="Proteomes" id="UP000059680">
    <property type="component" value="Chromosome 8"/>
</dbReference>
<accession>A0A0P0XHP7</accession>
<dbReference type="PANTHER" id="PTHR26379:SF238">
    <property type="entry name" value="OS08G0523100 PROTEIN"/>
    <property type="match status" value="1"/>
</dbReference>
<dbReference type="CDD" id="cd14733">
    <property type="entry name" value="BACK"/>
    <property type="match status" value="1"/>
</dbReference>
<dbReference type="EMBL" id="AP014964">
    <property type="protein sequence ID" value="BAT06239.1"/>
    <property type="molecule type" value="Genomic_DNA"/>
</dbReference>
<dbReference type="InterPro" id="IPR045005">
    <property type="entry name" value="BPM1-6"/>
</dbReference>
<evidence type="ECO:0000259" key="3">
    <source>
        <dbReference type="PROSITE" id="PS50097"/>
    </source>
</evidence>
<comment type="pathway">
    <text evidence="1">Protein modification; protein ubiquitination.</text>
</comment>
<evidence type="ECO:0000256" key="1">
    <source>
        <dbReference type="ARBA" id="ARBA00004906"/>
    </source>
</evidence>
<evidence type="ECO:0000313" key="4">
    <source>
        <dbReference type="EMBL" id="BAT06239.1"/>
    </source>
</evidence>
<dbReference type="PROSITE" id="PS50097">
    <property type="entry name" value="BTB"/>
    <property type="match status" value="1"/>
</dbReference>
<sequence length="208" mass="22468">PCRPPTWPRISPAWLGCPDGSDVSFSVGGETLIHAHRAVLAARSPVFRAELLGSMAEATMPCVTLHDIEPATFRALLHLVYTDALPASSTSSSTAAAAVEFFRGLLAAADRYALDRLKLMCAQKLWEIVSAETVAATLACAEMHSCTELKTRCIDFLMKDSNFKKAAVTDDYLHLYAELPVSDQRDKGTAPGLRLEIGSSVAQEIMLS</sequence>
<reference evidence="5" key="1">
    <citation type="journal article" date="2005" name="Nature">
        <title>The map-based sequence of the rice genome.</title>
        <authorList>
            <consortium name="International rice genome sequencing project (IRGSP)"/>
            <person name="Matsumoto T."/>
            <person name="Wu J."/>
            <person name="Kanamori H."/>
            <person name="Katayose Y."/>
            <person name="Fujisawa M."/>
            <person name="Namiki N."/>
            <person name="Mizuno H."/>
            <person name="Yamamoto K."/>
            <person name="Antonio B.A."/>
            <person name="Baba T."/>
            <person name="Sakata K."/>
            <person name="Nagamura Y."/>
            <person name="Aoki H."/>
            <person name="Arikawa K."/>
            <person name="Arita K."/>
            <person name="Bito T."/>
            <person name="Chiden Y."/>
            <person name="Fujitsuka N."/>
            <person name="Fukunaka R."/>
            <person name="Hamada M."/>
            <person name="Harada C."/>
            <person name="Hayashi A."/>
            <person name="Hijishita S."/>
            <person name="Honda M."/>
            <person name="Hosokawa S."/>
            <person name="Ichikawa Y."/>
            <person name="Idonuma A."/>
            <person name="Iijima M."/>
            <person name="Ikeda M."/>
            <person name="Ikeno M."/>
            <person name="Ito K."/>
            <person name="Ito S."/>
            <person name="Ito T."/>
            <person name="Ito Y."/>
            <person name="Ito Y."/>
            <person name="Iwabuchi A."/>
            <person name="Kamiya K."/>
            <person name="Karasawa W."/>
            <person name="Kurita K."/>
            <person name="Katagiri S."/>
            <person name="Kikuta A."/>
            <person name="Kobayashi H."/>
            <person name="Kobayashi N."/>
            <person name="Machita K."/>
            <person name="Maehara T."/>
            <person name="Masukawa M."/>
            <person name="Mizubayashi T."/>
            <person name="Mukai Y."/>
            <person name="Nagasaki H."/>
            <person name="Nagata Y."/>
            <person name="Naito S."/>
            <person name="Nakashima M."/>
            <person name="Nakama Y."/>
            <person name="Nakamichi Y."/>
            <person name="Nakamura M."/>
            <person name="Meguro A."/>
            <person name="Negishi M."/>
            <person name="Ohta I."/>
            <person name="Ohta T."/>
            <person name="Okamoto M."/>
            <person name="Ono N."/>
            <person name="Saji S."/>
            <person name="Sakaguchi M."/>
            <person name="Sakai K."/>
            <person name="Shibata M."/>
            <person name="Shimokawa T."/>
            <person name="Song J."/>
            <person name="Takazaki Y."/>
            <person name="Terasawa K."/>
            <person name="Tsugane M."/>
            <person name="Tsuji K."/>
            <person name="Ueda S."/>
            <person name="Waki K."/>
            <person name="Yamagata H."/>
            <person name="Yamamoto M."/>
            <person name="Yamamoto S."/>
            <person name="Yamane H."/>
            <person name="Yoshiki S."/>
            <person name="Yoshihara R."/>
            <person name="Yukawa K."/>
            <person name="Zhong H."/>
            <person name="Yano M."/>
            <person name="Yuan Q."/>
            <person name="Ouyang S."/>
            <person name="Liu J."/>
            <person name="Jones K.M."/>
            <person name="Gansberger K."/>
            <person name="Moffat K."/>
            <person name="Hill J."/>
            <person name="Bera J."/>
            <person name="Fadrosh D."/>
            <person name="Jin S."/>
            <person name="Johri S."/>
            <person name="Kim M."/>
            <person name="Overton L."/>
            <person name="Reardon M."/>
            <person name="Tsitrin T."/>
            <person name="Vuong H."/>
            <person name="Weaver B."/>
            <person name="Ciecko A."/>
            <person name="Tallon L."/>
            <person name="Jackson J."/>
            <person name="Pai G."/>
            <person name="Aken S.V."/>
            <person name="Utterback T."/>
            <person name="Reidmuller S."/>
            <person name="Feldblyum T."/>
            <person name="Hsiao J."/>
            <person name="Zismann V."/>
            <person name="Iobst S."/>
            <person name="de Vazeille A.R."/>
            <person name="Buell C.R."/>
            <person name="Ying K."/>
            <person name="Li Y."/>
            <person name="Lu T."/>
            <person name="Huang Y."/>
            <person name="Zhao Q."/>
            <person name="Feng Q."/>
            <person name="Zhang L."/>
            <person name="Zhu J."/>
            <person name="Weng Q."/>
            <person name="Mu J."/>
            <person name="Lu Y."/>
            <person name="Fan D."/>
            <person name="Liu Y."/>
            <person name="Guan J."/>
            <person name="Zhang Y."/>
            <person name="Yu S."/>
            <person name="Liu X."/>
            <person name="Zhang Y."/>
            <person name="Hong G."/>
            <person name="Han B."/>
            <person name="Choisne N."/>
            <person name="Demange N."/>
            <person name="Orjeda G."/>
            <person name="Samain S."/>
            <person name="Cattolico L."/>
            <person name="Pelletier E."/>
            <person name="Couloux A."/>
            <person name="Segurens B."/>
            <person name="Wincker P."/>
            <person name="D'Hont A."/>
            <person name="Scarpelli C."/>
            <person name="Weissenbach J."/>
            <person name="Salanoubat M."/>
            <person name="Quetier F."/>
            <person name="Yu Y."/>
            <person name="Kim H.R."/>
            <person name="Rambo T."/>
            <person name="Currie J."/>
            <person name="Collura K."/>
            <person name="Luo M."/>
            <person name="Yang T."/>
            <person name="Ammiraju J.S.S."/>
            <person name="Engler F."/>
            <person name="Soderlund C."/>
            <person name="Wing R.A."/>
            <person name="Palmer L.E."/>
            <person name="de la Bastide M."/>
            <person name="Spiegel L."/>
            <person name="Nascimento L."/>
            <person name="Zutavern T."/>
            <person name="O'Shaughnessy A."/>
            <person name="Dike S."/>
            <person name="Dedhia N."/>
            <person name="Preston R."/>
            <person name="Balija V."/>
            <person name="McCombie W.R."/>
            <person name="Chow T."/>
            <person name="Chen H."/>
            <person name="Chung M."/>
            <person name="Chen C."/>
            <person name="Shaw J."/>
            <person name="Wu H."/>
            <person name="Hsiao K."/>
            <person name="Chao Y."/>
            <person name="Chu M."/>
            <person name="Cheng C."/>
            <person name="Hour A."/>
            <person name="Lee P."/>
            <person name="Lin S."/>
            <person name="Lin Y."/>
            <person name="Liou J."/>
            <person name="Liu S."/>
            <person name="Hsing Y."/>
            <person name="Raghuvanshi S."/>
            <person name="Mohanty A."/>
            <person name="Bharti A.K."/>
            <person name="Gaur A."/>
            <person name="Gupta V."/>
            <person name="Kumar D."/>
            <person name="Ravi V."/>
            <person name="Vij S."/>
            <person name="Kapur A."/>
            <person name="Khurana P."/>
            <person name="Khurana P."/>
            <person name="Khurana J.P."/>
            <person name="Tyagi A.K."/>
            <person name="Gaikwad K."/>
            <person name="Singh A."/>
            <person name="Dalal V."/>
            <person name="Srivastava S."/>
            <person name="Dixit A."/>
            <person name="Pal A.K."/>
            <person name="Ghazi I.A."/>
            <person name="Yadav M."/>
            <person name="Pandit A."/>
            <person name="Bhargava A."/>
            <person name="Sureshbabu K."/>
            <person name="Batra K."/>
            <person name="Sharma T.R."/>
            <person name="Mohapatra T."/>
            <person name="Singh N.K."/>
            <person name="Messing J."/>
            <person name="Nelson A.B."/>
            <person name="Fuks G."/>
            <person name="Kavchok S."/>
            <person name="Keizer G."/>
            <person name="Linton E."/>
            <person name="Llaca V."/>
            <person name="Song R."/>
            <person name="Tanyolac B."/>
            <person name="Young S."/>
            <person name="Ho-Il K."/>
            <person name="Hahn J.H."/>
            <person name="Sangsakoo G."/>
            <person name="Vanavichit A."/>
            <person name="de Mattos Luiz.A.T."/>
            <person name="Zimmer P.D."/>
            <person name="Malone G."/>
            <person name="Dellagostin O."/>
            <person name="de Oliveira A.C."/>
            <person name="Bevan M."/>
            <person name="Bancroft I."/>
            <person name="Minx P."/>
            <person name="Cordum H."/>
            <person name="Wilson R."/>
            <person name="Cheng Z."/>
            <person name="Jin W."/>
            <person name="Jiang J."/>
            <person name="Leong S.A."/>
            <person name="Iwama H."/>
            <person name="Gojobori T."/>
            <person name="Itoh T."/>
            <person name="Niimura Y."/>
            <person name="Fujii Y."/>
            <person name="Habara T."/>
            <person name="Sakai H."/>
            <person name="Sato Y."/>
            <person name="Wilson G."/>
            <person name="Kumar K."/>
            <person name="McCouch S."/>
            <person name="Juretic N."/>
            <person name="Hoen D."/>
            <person name="Wright S."/>
            <person name="Bruskiewich R."/>
            <person name="Bureau T."/>
            <person name="Miyao A."/>
            <person name="Hirochika H."/>
            <person name="Nishikawa T."/>
            <person name="Kadowaki K."/>
            <person name="Sugiura M."/>
            <person name="Burr B."/>
            <person name="Sasaki T."/>
        </authorList>
    </citation>
    <scope>NUCLEOTIDE SEQUENCE [LARGE SCALE GENOMIC DNA]</scope>
    <source>
        <strain evidence="5">cv. Nipponbare</strain>
    </source>
</reference>
<evidence type="ECO:0000313" key="5">
    <source>
        <dbReference type="Proteomes" id="UP000059680"/>
    </source>
</evidence>
<keyword evidence="5" id="KW-1185">Reference proteome</keyword>
<dbReference type="OMA" id="EMHSCTE"/>
<reference evidence="4 5" key="3">
    <citation type="journal article" date="2013" name="Rice">
        <title>Improvement of the Oryza sativa Nipponbare reference genome using next generation sequence and optical map data.</title>
        <authorList>
            <person name="Kawahara Y."/>
            <person name="de la Bastide M."/>
            <person name="Hamilton J.P."/>
            <person name="Kanamori H."/>
            <person name="McCombie W.R."/>
            <person name="Ouyang S."/>
            <person name="Schwartz D.C."/>
            <person name="Tanaka T."/>
            <person name="Wu J."/>
            <person name="Zhou S."/>
            <person name="Childs K.L."/>
            <person name="Davidson R.M."/>
            <person name="Lin H."/>
            <person name="Quesada-Ocampo L."/>
            <person name="Vaillancourt B."/>
            <person name="Sakai H."/>
            <person name="Lee S.S."/>
            <person name="Kim J."/>
            <person name="Numa H."/>
            <person name="Itoh T."/>
            <person name="Buell C.R."/>
            <person name="Matsumoto T."/>
        </authorList>
    </citation>
    <scope>NUCLEOTIDE SEQUENCE [LARGE SCALE GENOMIC DNA]</scope>
    <source>
        <strain evidence="5">cv. Nipponbare</strain>
    </source>
</reference>
<dbReference type="Gene3D" id="3.30.710.10">
    <property type="entry name" value="Potassium Channel Kv1.1, Chain A"/>
    <property type="match status" value="1"/>
</dbReference>
<dbReference type="Gene3D" id="6.10.250.3030">
    <property type="match status" value="1"/>
</dbReference>
<feature type="domain" description="BTB" evidence="3">
    <location>
        <begin position="21"/>
        <end position="89"/>
    </location>
</feature>
<dbReference type="InterPro" id="IPR011333">
    <property type="entry name" value="SKP1/BTB/POZ_sf"/>
</dbReference>
<feature type="non-terminal residue" evidence="4">
    <location>
        <position position="1"/>
    </location>
</feature>
<proteinExistence type="inferred from homology"/>
<dbReference type="GO" id="GO:0016567">
    <property type="term" value="P:protein ubiquitination"/>
    <property type="evidence" value="ECO:0007669"/>
    <property type="project" value="InterPro"/>
</dbReference>
<dbReference type="Pfam" id="PF00651">
    <property type="entry name" value="BTB"/>
    <property type="match status" value="1"/>
</dbReference>
<gene>
    <name evidence="4" type="ordered locus">Os08g0516500</name>
    <name evidence="4" type="ORF">OSNPB_080516500</name>
</gene>
<dbReference type="InParanoid" id="A0A0P0XHP7"/>
<dbReference type="SMR" id="A0A0P0XHP7"/>
<comment type="similarity">
    <text evidence="2">Belongs to the Tdpoz family.</text>
</comment>
<dbReference type="STRING" id="39947.A0A0P0XHP7"/>
<dbReference type="eggNOG" id="KOG1987">
    <property type="taxonomic scope" value="Eukaryota"/>
</dbReference>
<reference evidence="4 5" key="2">
    <citation type="journal article" date="2013" name="Plant Cell Physiol.">
        <title>Rice Annotation Project Database (RAP-DB): an integrative and interactive database for rice genomics.</title>
        <authorList>
            <person name="Sakai H."/>
            <person name="Lee S.S."/>
            <person name="Tanaka T."/>
            <person name="Numa H."/>
            <person name="Kim J."/>
            <person name="Kawahara Y."/>
            <person name="Wakimoto H."/>
            <person name="Yang C.C."/>
            <person name="Iwamoto M."/>
            <person name="Abe T."/>
            <person name="Yamada Y."/>
            <person name="Muto A."/>
            <person name="Inokuchi H."/>
            <person name="Ikemura T."/>
            <person name="Matsumoto T."/>
            <person name="Sasaki T."/>
            <person name="Itoh T."/>
        </authorList>
    </citation>
    <scope>NUCLEOTIDE SEQUENCE [LARGE SCALE GENOMIC DNA]</scope>
    <source>
        <strain evidence="5">cv. Nipponbare</strain>
    </source>
</reference>
<evidence type="ECO:0000256" key="2">
    <source>
        <dbReference type="ARBA" id="ARBA00010846"/>
    </source>
</evidence>
<dbReference type="PaxDb" id="39947-A0A0P0XHP7"/>
<dbReference type="InterPro" id="IPR000210">
    <property type="entry name" value="BTB/POZ_dom"/>
</dbReference>
<dbReference type="SMART" id="SM00225">
    <property type="entry name" value="BTB"/>
    <property type="match status" value="1"/>
</dbReference>
<dbReference type="Gramene" id="Os08t0516500-00">
    <property type="protein sequence ID" value="Os08t0516500-00"/>
    <property type="gene ID" value="Os08g0516500"/>
</dbReference>
<dbReference type="SUPFAM" id="SSF54695">
    <property type="entry name" value="POZ domain"/>
    <property type="match status" value="1"/>
</dbReference>
<organism evidence="4 5">
    <name type="scientific">Oryza sativa subsp. japonica</name>
    <name type="common">Rice</name>
    <dbReference type="NCBI Taxonomy" id="39947"/>
    <lineage>
        <taxon>Eukaryota</taxon>
        <taxon>Viridiplantae</taxon>
        <taxon>Streptophyta</taxon>
        <taxon>Embryophyta</taxon>
        <taxon>Tracheophyta</taxon>
        <taxon>Spermatophyta</taxon>
        <taxon>Magnoliopsida</taxon>
        <taxon>Liliopsida</taxon>
        <taxon>Poales</taxon>
        <taxon>Poaceae</taxon>
        <taxon>BOP clade</taxon>
        <taxon>Oryzoideae</taxon>
        <taxon>Oryzeae</taxon>
        <taxon>Oryzinae</taxon>
        <taxon>Oryza</taxon>
        <taxon>Oryza sativa</taxon>
    </lineage>
</organism>
<dbReference type="AlphaFoldDB" id="A0A0P0XHP7"/>
<protein>
    <submittedName>
        <fullName evidence="4">Os08g0516500 protein</fullName>
    </submittedName>
</protein>